<gene>
    <name evidence="1" type="ORF">J40TS1_26090</name>
</gene>
<dbReference type="InterPro" id="IPR014962">
    <property type="entry name" value="YolD"/>
</dbReference>
<protein>
    <recommendedName>
        <fullName evidence="3">YolD-like family protein</fullName>
    </recommendedName>
</protein>
<comment type="caution">
    <text evidence="1">The sequence shown here is derived from an EMBL/GenBank/DDBJ whole genome shotgun (WGS) entry which is preliminary data.</text>
</comment>
<dbReference type="RefSeq" id="WP_213515722.1">
    <property type="nucleotide sequence ID" value="NZ_BOSE01000004.1"/>
</dbReference>
<dbReference type="AlphaFoldDB" id="A0A919YM48"/>
<evidence type="ECO:0008006" key="3">
    <source>
        <dbReference type="Google" id="ProtNLM"/>
    </source>
</evidence>
<accession>A0A919YM48</accession>
<organism evidence="1 2">
    <name type="scientific">Paenibacillus montaniterrae</name>
    <dbReference type="NCBI Taxonomy" id="429341"/>
    <lineage>
        <taxon>Bacteria</taxon>
        <taxon>Bacillati</taxon>
        <taxon>Bacillota</taxon>
        <taxon>Bacilli</taxon>
        <taxon>Bacillales</taxon>
        <taxon>Paenibacillaceae</taxon>
        <taxon>Paenibacillus</taxon>
    </lineage>
</organism>
<dbReference type="EMBL" id="BOSE01000004">
    <property type="protein sequence ID" value="GIP16967.1"/>
    <property type="molecule type" value="Genomic_DNA"/>
</dbReference>
<dbReference type="Proteomes" id="UP000683139">
    <property type="component" value="Unassembled WGS sequence"/>
</dbReference>
<sequence length="107" mass="12801">MSNKLSGNILWESSRMMLPEHKEAINRFNQSLQIRKRAQLDEQEQELINRALQQSLRHRIALTIHMYDPYEQLSIIGVVDRIDKQLQRFMVDGEWFCLAEVVRVEFE</sequence>
<evidence type="ECO:0000313" key="2">
    <source>
        <dbReference type="Proteomes" id="UP000683139"/>
    </source>
</evidence>
<reference evidence="1" key="1">
    <citation type="submission" date="2021-03" db="EMBL/GenBank/DDBJ databases">
        <title>Antimicrobial resistance genes in bacteria isolated from Japanese honey, and their potential for conferring macrolide and lincosamide resistance in the American foulbrood pathogen Paenibacillus larvae.</title>
        <authorList>
            <person name="Okamoto M."/>
            <person name="Kumagai M."/>
            <person name="Kanamori H."/>
            <person name="Takamatsu D."/>
        </authorList>
    </citation>
    <scope>NUCLEOTIDE SEQUENCE</scope>
    <source>
        <strain evidence="1">J40TS1</strain>
    </source>
</reference>
<keyword evidence="2" id="KW-1185">Reference proteome</keyword>
<name>A0A919YM48_9BACL</name>
<evidence type="ECO:0000313" key="1">
    <source>
        <dbReference type="EMBL" id="GIP16967.1"/>
    </source>
</evidence>
<proteinExistence type="predicted"/>
<dbReference type="Pfam" id="PF08863">
    <property type="entry name" value="YolD"/>
    <property type="match status" value="1"/>
</dbReference>